<sequence length="151" mass="18094">MPKYYGRVSFKDEYISEIVKNVKERNFPEDYIHEPADSIEIKIITGTELFMYRKDELTNLVIDGQSLPFDDPYIAKYYYFCSLQRKESVMVPDKETVRKVIKRFERDLDEDRNLAYSIMNNLSEEEKKSIMIELGNISTFFFILFYDIIMD</sequence>
<reference evidence="1 2" key="1">
    <citation type="submission" date="2016-04" db="EMBL/GenBank/DDBJ databases">
        <authorList>
            <person name="Evans L.H."/>
            <person name="Alamgir A."/>
            <person name="Owens N."/>
            <person name="Weber N.D."/>
            <person name="Virtaneva K."/>
            <person name="Barbian K."/>
            <person name="Babar A."/>
            <person name="Rosenke K."/>
        </authorList>
    </citation>
    <scope>NUCLEOTIDE SEQUENCE [LARGE SCALE GENOMIC DNA]</scope>
    <source>
        <strain evidence="2">S5(T) (JCM 30642 \VKM B-2941)</strain>
    </source>
</reference>
<dbReference type="AlphaFoldDB" id="A0A1N5TBG6"/>
<organism evidence="1 2">
    <name type="scientific">Cuniculiplasma divulgatum</name>
    <dbReference type="NCBI Taxonomy" id="1673428"/>
    <lineage>
        <taxon>Archaea</taxon>
        <taxon>Methanobacteriati</taxon>
        <taxon>Thermoplasmatota</taxon>
        <taxon>Thermoplasmata</taxon>
        <taxon>Thermoplasmatales</taxon>
        <taxon>Cuniculiplasmataceae</taxon>
        <taxon>Cuniculiplasma</taxon>
    </lineage>
</organism>
<dbReference type="Proteomes" id="UP000195607">
    <property type="component" value="Chromosome I"/>
</dbReference>
<evidence type="ECO:0000313" key="1">
    <source>
        <dbReference type="EMBL" id="SIM45782.1"/>
    </source>
</evidence>
<evidence type="ECO:0000313" key="2">
    <source>
        <dbReference type="Proteomes" id="UP000195607"/>
    </source>
</evidence>
<name>A0A1N5TBG6_9ARCH</name>
<protein>
    <submittedName>
        <fullName evidence="1">Uncharacterized protein</fullName>
    </submittedName>
</protein>
<gene>
    <name evidence="1" type="ORF">CSP5_0523</name>
</gene>
<accession>A0A1N5TBG6</accession>
<proteinExistence type="predicted"/>
<dbReference type="EMBL" id="LT671858">
    <property type="protein sequence ID" value="SIM45782.1"/>
    <property type="molecule type" value="Genomic_DNA"/>
</dbReference>